<proteinExistence type="predicted"/>
<dbReference type="PANTHER" id="PTHR21301">
    <property type="entry name" value="REVERSE TRANSCRIPTASE"/>
    <property type="match status" value="1"/>
</dbReference>
<dbReference type="OrthoDB" id="10034600at2759"/>
<reference evidence="2" key="2">
    <citation type="submission" date="2018-07" db="EMBL/GenBank/DDBJ databases">
        <authorList>
            <person name="Mckenzie S.K."/>
            <person name="Kronauer D.J.C."/>
        </authorList>
    </citation>
    <scope>NUCLEOTIDE SEQUENCE</scope>
    <source>
        <strain evidence="2">Clonal line C1</strain>
    </source>
</reference>
<dbReference type="AlphaFoldDB" id="A0A3L8DMM9"/>
<dbReference type="GO" id="GO:0071897">
    <property type="term" value="P:DNA biosynthetic process"/>
    <property type="evidence" value="ECO:0007669"/>
    <property type="project" value="UniProtKB-ARBA"/>
</dbReference>
<reference evidence="2" key="1">
    <citation type="journal article" date="2018" name="Genome Res.">
        <title>The genomic architecture and molecular evolution of ant odorant receptors.</title>
        <authorList>
            <person name="McKenzie S.K."/>
            <person name="Kronauer D.J.C."/>
        </authorList>
    </citation>
    <scope>NUCLEOTIDE SEQUENCE [LARGE SCALE GENOMIC DNA]</scope>
    <source>
        <strain evidence="2">Clonal line C1</strain>
    </source>
</reference>
<organism evidence="2">
    <name type="scientific">Ooceraea biroi</name>
    <name type="common">Clonal raider ant</name>
    <name type="synonym">Cerapachys biroi</name>
    <dbReference type="NCBI Taxonomy" id="2015173"/>
    <lineage>
        <taxon>Eukaryota</taxon>
        <taxon>Metazoa</taxon>
        <taxon>Ecdysozoa</taxon>
        <taxon>Arthropoda</taxon>
        <taxon>Hexapoda</taxon>
        <taxon>Insecta</taxon>
        <taxon>Pterygota</taxon>
        <taxon>Neoptera</taxon>
        <taxon>Endopterygota</taxon>
        <taxon>Hymenoptera</taxon>
        <taxon>Apocrita</taxon>
        <taxon>Aculeata</taxon>
        <taxon>Formicoidea</taxon>
        <taxon>Formicidae</taxon>
        <taxon>Dorylinae</taxon>
        <taxon>Ooceraea</taxon>
    </lineage>
</organism>
<dbReference type="PROSITE" id="PS50878">
    <property type="entry name" value="RT_POL"/>
    <property type="match status" value="1"/>
</dbReference>
<dbReference type="Pfam" id="PF00078">
    <property type="entry name" value="RVT_1"/>
    <property type="match status" value="1"/>
</dbReference>
<name>A0A3L8DMM9_OOCBI</name>
<dbReference type="EMBL" id="QOIP01000006">
    <property type="protein sequence ID" value="RLU21667.1"/>
    <property type="molecule type" value="Genomic_DNA"/>
</dbReference>
<dbReference type="Proteomes" id="UP000279307">
    <property type="component" value="Chromosome 6"/>
</dbReference>
<dbReference type="PANTHER" id="PTHR21301:SF10">
    <property type="entry name" value="REVERSE TRANSCRIPTASE DOMAIN-CONTAINING PROTEIN"/>
    <property type="match status" value="1"/>
</dbReference>
<dbReference type="InterPro" id="IPR043502">
    <property type="entry name" value="DNA/RNA_pol_sf"/>
</dbReference>
<comment type="caution">
    <text evidence="2">The sequence shown here is derived from an EMBL/GenBank/DDBJ whole genome shotgun (WGS) entry which is preliminary data.</text>
</comment>
<sequence>MIELLSDQTTYKRLKKDPIKQITNKINNLVRVWRDNDLIDEVTYKALNCANGNTPHWYGLPKIRREGYPLRNIVSTIGSSLYGVASFLHNILQKTISQPKSFVEDSWSFVSSIVNKQIRSSEIMVSLDVSSLFTNIPSELVMSGIERRWSDISCGTKLIVSLGQFLHAIDLILGSISFTFNGQSYEQIFGSPMGSTLSPILANIVMEDLETHCLSLLEFDVPWFCRYVDDTFAILPKAKLSECPNLFDEFAVLSLEAIRIFEGPINYRQPAVFRADRRCLYIRSDYGD</sequence>
<dbReference type="SUPFAM" id="SSF56672">
    <property type="entry name" value="DNA/RNA polymerases"/>
    <property type="match status" value="1"/>
</dbReference>
<dbReference type="InterPro" id="IPR000477">
    <property type="entry name" value="RT_dom"/>
</dbReference>
<feature type="domain" description="Reverse transcriptase" evidence="1">
    <location>
        <begin position="1"/>
        <end position="286"/>
    </location>
</feature>
<gene>
    <name evidence="2" type="ORF">DMN91_006043</name>
</gene>
<accession>A0A3L8DMM9</accession>
<protein>
    <recommendedName>
        <fullName evidence="1">Reverse transcriptase domain-containing protein</fullName>
    </recommendedName>
</protein>
<evidence type="ECO:0000259" key="1">
    <source>
        <dbReference type="PROSITE" id="PS50878"/>
    </source>
</evidence>
<evidence type="ECO:0000313" key="2">
    <source>
        <dbReference type="EMBL" id="RLU21667.1"/>
    </source>
</evidence>